<feature type="binding site" evidence="7 11">
    <location>
        <position position="457"/>
    </location>
    <ligand>
        <name>[4Fe-4S] cluster</name>
        <dbReference type="ChEBI" id="CHEBI:49883"/>
    </ligand>
</feature>
<dbReference type="GO" id="GO:0004044">
    <property type="term" value="F:amidophosphoribosyltransferase activity"/>
    <property type="evidence" value="ECO:0007669"/>
    <property type="project" value="UniProtKB-UniRule"/>
</dbReference>
<feature type="domain" description="Glutamine amidotransferase type-2" evidence="12">
    <location>
        <begin position="19"/>
        <end position="245"/>
    </location>
</feature>
<dbReference type="SUPFAM" id="SSF53271">
    <property type="entry name" value="PRTase-like"/>
    <property type="match status" value="1"/>
</dbReference>
<evidence type="ECO:0000256" key="4">
    <source>
        <dbReference type="ARBA" id="ARBA00022679"/>
    </source>
</evidence>
<keyword evidence="3 7" id="KW-0328">Glycosyltransferase</keyword>
<evidence type="ECO:0000256" key="7">
    <source>
        <dbReference type="HAMAP-Rule" id="MF_01931"/>
    </source>
</evidence>
<dbReference type="GO" id="GO:0006189">
    <property type="term" value="P:'de novo' IMP biosynthetic process"/>
    <property type="evidence" value="ECO:0007669"/>
    <property type="project" value="UniProtKB-UniRule"/>
</dbReference>
<evidence type="ECO:0000313" key="14">
    <source>
        <dbReference type="Proteomes" id="UP000198582"/>
    </source>
</evidence>
<dbReference type="InterPro" id="IPR005854">
    <property type="entry name" value="PurF"/>
</dbReference>
<protein>
    <recommendedName>
        <fullName evidence="7">Amidophosphoribosyltransferase</fullName>
        <shortName evidence="7">ATase</shortName>
        <ecNumber evidence="7">2.4.2.14</ecNumber>
    </recommendedName>
    <alternativeName>
        <fullName evidence="7">Glutamine phosphoribosylpyrophosphate amidotransferase</fullName>
        <shortName evidence="7">GPATase</shortName>
    </alternativeName>
</protein>
<dbReference type="PANTHER" id="PTHR11907">
    <property type="entry name" value="AMIDOPHOSPHORIBOSYLTRANSFERASE"/>
    <property type="match status" value="1"/>
</dbReference>
<dbReference type="GO" id="GO:0009113">
    <property type="term" value="P:purine nucleobase biosynthetic process"/>
    <property type="evidence" value="ECO:0007669"/>
    <property type="project" value="UniProtKB-UniRule"/>
</dbReference>
<dbReference type="UniPathway" id="UPA00074">
    <property type="reaction ID" value="UER00124"/>
</dbReference>
<gene>
    <name evidence="7" type="primary">purF</name>
    <name evidence="13" type="ORF">SAMN04489732_119169</name>
</gene>
<dbReference type="RefSeq" id="WP_091625270.1">
    <property type="nucleotide sequence ID" value="NZ_FOEF01000019.1"/>
</dbReference>
<evidence type="ECO:0000256" key="10">
    <source>
        <dbReference type="PIRSR" id="PIRSR000485-2"/>
    </source>
</evidence>
<dbReference type="PROSITE" id="PS51278">
    <property type="entry name" value="GATASE_TYPE_2"/>
    <property type="match status" value="1"/>
</dbReference>
<keyword evidence="6 7" id="KW-0315">Glutamine amidotransferase</keyword>
<comment type="pathway">
    <text evidence="1 7 8">Purine metabolism; IMP biosynthesis via de novo pathway; N(1)-(5-phospho-D-ribosyl)glycinamide from 5-phospho-alpha-D-ribose 1-diphosphate: step 1/2.</text>
</comment>
<keyword evidence="5 7" id="KW-0658">Purine biosynthesis</keyword>
<comment type="similarity">
    <text evidence="2 7 8">In the C-terminal section; belongs to the purine/pyrimidine phosphoribosyltransferase family.</text>
</comment>
<keyword evidence="7" id="KW-0004">4Fe-4S</keyword>
<reference evidence="13 14" key="1">
    <citation type="submission" date="2016-10" db="EMBL/GenBank/DDBJ databases">
        <authorList>
            <person name="de Groot N.N."/>
        </authorList>
    </citation>
    <scope>NUCLEOTIDE SEQUENCE [LARGE SCALE GENOMIC DNA]</scope>
    <source>
        <strain evidence="13 14">DSM 44993</strain>
    </source>
</reference>
<feature type="binding site" evidence="7 11">
    <location>
        <position position="406"/>
    </location>
    <ligand>
        <name>[4Fe-4S] cluster</name>
        <dbReference type="ChEBI" id="CHEBI:49883"/>
    </ligand>
</feature>
<dbReference type="EC" id="2.4.2.14" evidence="7"/>
<dbReference type="GO" id="GO:0051539">
    <property type="term" value="F:4 iron, 4 sulfur cluster binding"/>
    <property type="evidence" value="ECO:0007669"/>
    <property type="project" value="UniProtKB-KW"/>
</dbReference>
<dbReference type="GO" id="GO:0000287">
    <property type="term" value="F:magnesium ion binding"/>
    <property type="evidence" value="ECO:0007669"/>
    <property type="project" value="UniProtKB-UniRule"/>
</dbReference>
<feature type="binding site" evidence="7 10">
    <location>
        <position position="307"/>
    </location>
    <ligand>
        <name>Mg(2+)</name>
        <dbReference type="ChEBI" id="CHEBI:18420"/>
    </ligand>
</feature>
<evidence type="ECO:0000256" key="11">
    <source>
        <dbReference type="PIRSR" id="PIRSR000485-3"/>
    </source>
</evidence>
<evidence type="ECO:0000256" key="8">
    <source>
        <dbReference type="PIRNR" id="PIRNR000485"/>
    </source>
</evidence>
<comment type="function">
    <text evidence="7">Catalyzes the formation of phosphoribosylamine from phosphoribosylpyrophosphate (PRPP) and glutamine.</text>
</comment>
<dbReference type="Gene3D" id="3.60.20.10">
    <property type="entry name" value="Glutamine Phosphoribosylpyrophosphate, subunit 1, domain 1"/>
    <property type="match status" value="1"/>
</dbReference>
<dbReference type="PIRSF" id="PIRSF000485">
    <property type="entry name" value="Amd_phspho_trans"/>
    <property type="match status" value="1"/>
</dbReference>
<dbReference type="InterPro" id="IPR029057">
    <property type="entry name" value="PRTase-like"/>
</dbReference>
<dbReference type="CDD" id="cd06223">
    <property type="entry name" value="PRTases_typeI"/>
    <property type="match status" value="1"/>
</dbReference>
<evidence type="ECO:0000256" key="5">
    <source>
        <dbReference type="ARBA" id="ARBA00022755"/>
    </source>
</evidence>
<evidence type="ECO:0000256" key="1">
    <source>
        <dbReference type="ARBA" id="ARBA00005209"/>
    </source>
</evidence>
<evidence type="ECO:0000256" key="3">
    <source>
        <dbReference type="ARBA" id="ARBA00022676"/>
    </source>
</evidence>
<keyword evidence="14" id="KW-1185">Reference proteome</keyword>
<dbReference type="InterPro" id="IPR000836">
    <property type="entry name" value="PRTase_dom"/>
</dbReference>
<keyword evidence="7 11" id="KW-0408">Iron</keyword>
<dbReference type="Proteomes" id="UP000198582">
    <property type="component" value="Unassembled WGS sequence"/>
</dbReference>
<dbReference type="Gene3D" id="3.40.50.2020">
    <property type="match status" value="1"/>
</dbReference>
<dbReference type="SUPFAM" id="SSF56235">
    <property type="entry name" value="N-terminal nucleophile aminohydrolases (Ntn hydrolases)"/>
    <property type="match status" value="1"/>
</dbReference>
<feature type="active site" description="Nucleophile" evidence="7 9">
    <location>
        <position position="19"/>
    </location>
</feature>
<feature type="binding site" evidence="7 10">
    <location>
        <position position="370"/>
    </location>
    <ligand>
        <name>Mg(2+)</name>
        <dbReference type="ChEBI" id="CHEBI:18420"/>
    </ligand>
</feature>
<keyword evidence="4 7" id="KW-0808">Transferase</keyword>
<organism evidence="13 14">
    <name type="scientific">Amycolatopsis saalfeldensis</name>
    <dbReference type="NCBI Taxonomy" id="394193"/>
    <lineage>
        <taxon>Bacteria</taxon>
        <taxon>Bacillati</taxon>
        <taxon>Actinomycetota</taxon>
        <taxon>Actinomycetes</taxon>
        <taxon>Pseudonocardiales</taxon>
        <taxon>Pseudonocardiaceae</taxon>
        <taxon>Amycolatopsis</taxon>
    </lineage>
</organism>
<feature type="binding site" evidence="7 11">
    <location>
        <position position="260"/>
    </location>
    <ligand>
        <name>[4Fe-4S] cluster</name>
        <dbReference type="ChEBI" id="CHEBI:49883"/>
    </ligand>
</feature>
<accession>A0A1H8YJG5</accession>
<dbReference type="HAMAP" id="MF_01931">
    <property type="entry name" value="PurF"/>
    <property type="match status" value="1"/>
</dbReference>
<feature type="binding site" evidence="7 11">
    <location>
        <position position="460"/>
    </location>
    <ligand>
        <name>[4Fe-4S] cluster</name>
        <dbReference type="ChEBI" id="CHEBI:49883"/>
    </ligand>
</feature>
<dbReference type="NCBIfam" id="TIGR01134">
    <property type="entry name" value="purF"/>
    <property type="match status" value="1"/>
</dbReference>
<evidence type="ECO:0000313" key="13">
    <source>
        <dbReference type="EMBL" id="SEP52287.1"/>
    </source>
</evidence>
<dbReference type="InterPro" id="IPR017932">
    <property type="entry name" value="GATase_2_dom"/>
</dbReference>
<dbReference type="STRING" id="394193.SAMN04489732_119169"/>
<comment type="cofactor">
    <cofactor evidence="7 10">
        <name>Mg(2+)</name>
        <dbReference type="ChEBI" id="CHEBI:18420"/>
    </cofactor>
    <text evidence="7 10">Binds 1 Mg(2+) ion per subunit.</text>
</comment>
<proteinExistence type="inferred from homology"/>
<dbReference type="InterPro" id="IPR035584">
    <property type="entry name" value="PurF_N"/>
</dbReference>
<dbReference type="CDD" id="cd00715">
    <property type="entry name" value="GPATase_N"/>
    <property type="match status" value="1"/>
</dbReference>
<dbReference type="OrthoDB" id="9801213at2"/>
<comment type="cofactor">
    <cofactor evidence="7 11">
        <name>[4Fe-4S] cluster</name>
        <dbReference type="ChEBI" id="CHEBI:49883"/>
    </cofactor>
    <text evidence="7 11">Binds 1 [4Fe-4S] cluster per subunit.</text>
</comment>
<dbReference type="EMBL" id="FOEF01000019">
    <property type="protein sequence ID" value="SEP52287.1"/>
    <property type="molecule type" value="Genomic_DNA"/>
</dbReference>
<sequence length="510" mass="54133">MVSDPSSTVQPDPEPREECGVFGVWAPGEEVAKLTYYGLYALQHRGQEAAGISVSDGSQIVVFKDLGLVSQVFDEQVLQSLQGHIAVGHCRYSTTGATIWENAQPIFRTTATGSGLSFAHNGNLVNTSELRERTIAAGLKPHAGLTGSSSDSDLICGLLAANAADKGIEAAAMELLPTLVGAFCLVFSDENTLYAARDPHGVHPLVLGRLERGWVVASETAALDICGASFVREVEPGELIAIDASGLRSSRFANPDPKGCVFEYVYLARPDTSIAGRSVHATRVEIGRRLALEHPADGDLVMPVPESGTPAAIGYAQGSGIPYGTGLVKNAYVGRTFIQPSQTIRQLGIRLKLNPLRDVIRGKRLVVVDDSIVRGNTQRALVRMLREAGALEVHVRIASPPVRWPCFYGIDFASRAELVANGVDLDGIRRSIGADSLGYISLDGLVAASEQPKTRLCTACFSGEYPIALPDDALIGKHLLESMNSADGATVSPLPVSPAGYGAEDAVRRP</sequence>
<dbReference type="InterPro" id="IPR029055">
    <property type="entry name" value="Ntn_hydrolases_N"/>
</dbReference>
<evidence type="ECO:0000256" key="9">
    <source>
        <dbReference type="PIRSR" id="PIRSR000485-1"/>
    </source>
</evidence>
<keyword evidence="7 11" id="KW-0411">Iron-sulfur</keyword>
<feature type="binding site" evidence="7 10">
    <location>
        <position position="369"/>
    </location>
    <ligand>
        <name>Mg(2+)</name>
        <dbReference type="ChEBI" id="CHEBI:18420"/>
    </ligand>
</feature>
<evidence type="ECO:0000259" key="12">
    <source>
        <dbReference type="PROSITE" id="PS51278"/>
    </source>
</evidence>
<keyword evidence="7 10" id="KW-0460">Magnesium</keyword>
<comment type="catalytic activity">
    <reaction evidence="7 8">
        <text>5-phospho-beta-D-ribosylamine + L-glutamate + diphosphate = 5-phospho-alpha-D-ribose 1-diphosphate + L-glutamine + H2O</text>
        <dbReference type="Rhea" id="RHEA:14905"/>
        <dbReference type="ChEBI" id="CHEBI:15377"/>
        <dbReference type="ChEBI" id="CHEBI:29985"/>
        <dbReference type="ChEBI" id="CHEBI:33019"/>
        <dbReference type="ChEBI" id="CHEBI:58017"/>
        <dbReference type="ChEBI" id="CHEBI:58359"/>
        <dbReference type="ChEBI" id="CHEBI:58681"/>
        <dbReference type="EC" id="2.4.2.14"/>
    </reaction>
</comment>
<dbReference type="Pfam" id="PF13522">
    <property type="entry name" value="GATase_6"/>
    <property type="match status" value="1"/>
</dbReference>
<name>A0A1H8YJG5_9PSEU</name>
<evidence type="ECO:0000256" key="2">
    <source>
        <dbReference type="ARBA" id="ARBA00010138"/>
    </source>
</evidence>
<dbReference type="AlphaFoldDB" id="A0A1H8YJG5"/>
<keyword evidence="7 10" id="KW-0479">Metal-binding</keyword>
<evidence type="ECO:0000256" key="6">
    <source>
        <dbReference type="ARBA" id="ARBA00022962"/>
    </source>
</evidence>